<proteinExistence type="predicted"/>
<organism evidence="2 3">
    <name type="scientific">Centaurea solstitialis</name>
    <name type="common">yellow star-thistle</name>
    <dbReference type="NCBI Taxonomy" id="347529"/>
    <lineage>
        <taxon>Eukaryota</taxon>
        <taxon>Viridiplantae</taxon>
        <taxon>Streptophyta</taxon>
        <taxon>Embryophyta</taxon>
        <taxon>Tracheophyta</taxon>
        <taxon>Spermatophyta</taxon>
        <taxon>Magnoliopsida</taxon>
        <taxon>eudicotyledons</taxon>
        <taxon>Gunneridae</taxon>
        <taxon>Pentapetalae</taxon>
        <taxon>asterids</taxon>
        <taxon>campanulids</taxon>
        <taxon>Asterales</taxon>
        <taxon>Asteraceae</taxon>
        <taxon>Carduoideae</taxon>
        <taxon>Cardueae</taxon>
        <taxon>Centaureinae</taxon>
        <taxon>Centaurea</taxon>
    </lineage>
</organism>
<feature type="compositionally biased region" description="Gly residues" evidence="1">
    <location>
        <begin position="65"/>
        <end position="78"/>
    </location>
</feature>
<accession>A0AA38WRH5</accession>
<dbReference type="Proteomes" id="UP001172457">
    <property type="component" value="Chromosome 2"/>
</dbReference>
<evidence type="ECO:0000313" key="3">
    <source>
        <dbReference type="Proteomes" id="UP001172457"/>
    </source>
</evidence>
<feature type="compositionally biased region" description="Basic residues" evidence="1">
    <location>
        <begin position="1"/>
        <end position="10"/>
    </location>
</feature>
<evidence type="ECO:0000313" key="2">
    <source>
        <dbReference type="EMBL" id="KAJ9563390.1"/>
    </source>
</evidence>
<evidence type="ECO:0000256" key="1">
    <source>
        <dbReference type="SAM" id="MobiDB-lite"/>
    </source>
</evidence>
<comment type="caution">
    <text evidence="2">The sequence shown here is derived from an EMBL/GenBank/DDBJ whole genome shotgun (WGS) entry which is preliminary data.</text>
</comment>
<gene>
    <name evidence="2" type="ORF">OSB04_008550</name>
</gene>
<reference evidence="2" key="1">
    <citation type="submission" date="2023-03" db="EMBL/GenBank/DDBJ databases">
        <title>Chromosome-scale reference genome and RAD-based genetic map of yellow starthistle (Centaurea solstitialis) reveal putative structural variation and QTLs associated with invader traits.</title>
        <authorList>
            <person name="Reatini B."/>
            <person name="Cang F.A."/>
            <person name="Jiang Q."/>
            <person name="Mckibben M.T.W."/>
            <person name="Barker M.S."/>
            <person name="Rieseberg L.H."/>
            <person name="Dlugosch K.M."/>
        </authorList>
    </citation>
    <scope>NUCLEOTIDE SEQUENCE</scope>
    <source>
        <strain evidence="2">CAN-66</strain>
        <tissue evidence="2">Leaf</tissue>
    </source>
</reference>
<feature type="region of interest" description="Disordered" evidence="1">
    <location>
        <begin position="51"/>
        <end position="88"/>
    </location>
</feature>
<name>A0AA38WRH5_9ASTR</name>
<dbReference type="EMBL" id="JARYMX010000002">
    <property type="protein sequence ID" value="KAJ9563390.1"/>
    <property type="molecule type" value="Genomic_DNA"/>
</dbReference>
<keyword evidence="3" id="KW-1185">Reference proteome</keyword>
<dbReference type="AlphaFoldDB" id="A0AA38WRH5"/>
<sequence>MPPRRSRRKQNQQNHDSDAAETEVDLVITAAVNQALTNLLPNIIAQAVEAAQQHNNGDGQHNQGGQSGGNLNGTGGTSGAVTTQIQFF</sequence>
<feature type="region of interest" description="Disordered" evidence="1">
    <location>
        <begin position="1"/>
        <end position="21"/>
    </location>
</feature>
<protein>
    <submittedName>
        <fullName evidence="2">Uncharacterized protein</fullName>
    </submittedName>
</protein>
<feature type="compositionally biased region" description="Low complexity" evidence="1">
    <location>
        <begin position="52"/>
        <end position="64"/>
    </location>
</feature>